<protein>
    <submittedName>
        <fullName evidence="2">Uncharacterized protein</fullName>
    </submittedName>
</protein>
<evidence type="ECO:0000313" key="3">
    <source>
        <dbReference type="Proteomes" id="UP001634394"/>
    </source>
</evidence>
<comment type="caution">
    <text evidence="2">The sequence shown here is derived from an EMBL/GenBank/DDBJ whole genome shotgun (WGS) entry which is preliminary data.</text>
</comment>
<sequence length="310" mass="34658">IDANFVWPSTQTGLIHQADDVDLTCSQYSPKKSQVDNSDFIPTQEASFSKGRNIFGSIPKRTLMTAISQRKGKCTEKKDTNGNDEILALKNLNVEYEGELQSMELLTTDQDCSSFQAGSRIHSSIRAQSTSSFLSDHSSILQTDSNLKPLTSYTIQKNQNNQTESLKSNSMSHYILTKLELRPSLSPHFNLQMDQPASPGEATLSGNYGAANDSQFSEVDESLYFTIDTETEEKFPNTTSDTQRDADQLDKHEENLHQSKSSPYQRRLSENIAEYLLTPTKRCKPKDMTVSVTPIEDLLSLLAFSDSDDN</sequence>
<name>A0ABD3XF16_SINWO</name>
<keyword evidence="3" id="KW-1185">Reference proteome</keyword>
<proteinExistence type="predicted"/>
<feature type="region of interest" description="Disordered" evidence="1">
    <location>
        <begin position="188"/>
        <end position="212"/>
    </location>
</feature>
<dbReference type="EMBL" id="JBJQND010000003">
    <property type="protein sequence ID" value="KAL3884221.1"/>
    <property type="molecule type" value="Genomic_DNA"/>
</dbReference>
<evidence type="ECO:0000256" key="1">
    <source>
        <dbReference type="SAM" id="MobiDB-lite"/>
    </source>
</evidence>
<feature type="non-terminal residue" evidence="2">
    <location>
        <position position="1"/>
    </location>
</feature>
<organism evidence="2 3">
    <name type="scientific">Sinanodonta woodiana</name>
    <name type="common">Chinese pond mussel</name>
    <name type="synonym">Anodonta woodiana</name>
    <dbReference type="NCBI Taxonomy" id="1069815"/>
    <lineage>
        <taxon>Eukaryota</taxon>
        <taxon>Metazoa</taxon>
        <taxon>Spiralia</taxon>
        <taxon>Lophotrochozoa</taxon>
        <taxon>Mollusca</taxon>
        <taxon>Bivalvia</taxon>
        <taxon>Autobranchia</taxon>
        <taxon>Heteroconchia</taxon>
        <taxon>Palaeoheterodonta</taxon>
        <taxon>Unionida</taxon>
        <taxon>Unionoidea</taxon>
        <taxon>Unionidae</taxon>
        <taxon>Unioninae</taxon>
        <taxon>Sinanodonta</taxon>
    </lineage>
</organism>
<gene>
    <name evidence="2" type="ORF">ACJMK2_030439</name>
</gene>
<evidence type="ECO:0000313" key="2">
    <source>
        <dbReference type="EMBL" id="KAL3884221.1"/>
    </source>
</evidence>
<accession>A0ABD3XF16</accession>
<dbReference type="AlphaFoldDB" id="A0ABD3XF16"/>
<dbReference type="Proteomes" id="UP001634394">
    <property type="component" value="Unassembled WGS sequence"/>
</dbReference>
<reference evidence="2 3" key="1">
    <citation type="submission" date="2024-11" db="EMBL/GenBank/DDBJ databases">
        <title>Chromosome-level genome assembly of the freshwater bivalve Anodonta woodiana.</title>
        <authorList>
            <person name="Chen X."/>
        </authorList>
    </citation>
    <scope>NUCLEOTIDE SEQUENCE [LARGE SCALE GENOMIC DNA]</scope>
    <source>
        <strain evidence="2">MN2024</strain>
        <tissue evidence="2">Gills</tissue>
    </source>
</reference>